<dbReference type="CDD" id="cd02883">
    <property type="entry name" value="NUDIX_Hydrolase"/>
    <property type="match status" value="1"/>
</dbReference>
<dbReference type="SUPFAM" id="SSF46785">
    <property type="entry name" value="Winged helix' DNA-binding domain"/>
    <property type="match status" value="1"/>
</dbReference>
<dbReference type="RefSeq" id="WP_212020023.1">
    <property type="nucleotide sequence ID" value="NZ_JAAFYZ010000255.1"/>
</dbReference>
<proteinExistence type="predicted"/>
<name>A0ABS5L5C8_9ACTN</name>
<dbReference type="SUPFAM" id="SSF55811">
    <property type="entry name" value="Nudix"/>
    <property type="match status" value="1"/>
</dbReference>
<comment type="caution">
    <text evidence="6">The sequence shown here is derived from an EMBL/GenBank/DDBJ whole genome shotgun (WGS) entry which is preliminary data.</text>
</comment>
<keyword evidence="2" id="KW-0238">DNA-binding</keyword>
<evidence type="ECO:0000256" key="2">
    <source>
        <dbReference type="ARBA" id="ARBA00023125"/>
    </source>
</evidence>
<keyword evidence="7" id="KW-1185">Reference proteome</keyword>
<evidence type="ECO:0000313" key="7">
    <source>
        <dbReference type="Proteomes" id="UP000730482"/>
    </source>
</evidence>
<dbReference type="SMART" id="SM00345">
    <property type="entry name" value="HTH_GNTR"/>
    <property type="match status" value="1"/>
</dbReference>
<dbReference type="Pfam" id="PF00293">
    <property type="entry name" value="NUDIX"/>
    <property type="match status" value="1"/>
</dbReference>
<dbReference type="Gene3D" id="3.90.79.10">
    <property type="entry name" value="Nucleoside Triphosphate Pyrophosphohydrolase"/>
    <property type="match status" value="1"/>
</dbReference>
<gene>
    <name evidence="6" type="ORF">KGQ19_42020</name>
</gene>
<evidence type="ECO:0000259" key="5">
    <source>
        <dbReference type="PROSITE" id="PS51462"/>
    </source>
</evidence>
<evidence type="ECO:0000313" key="6">
    <source>
        <dbReference type="EMBL" id="MBS2553450.1"/>
    </source>
</evidence>
<dbReference type="InterPro" id="IPR036388">
    <property type="entry name" value="WH-like_DNA-bd_sf"/>
</dbReference>
<keyword evidence="1" id="KW-0805">Transcription regulation</keyword>
<dbReference type="Gene3D" id="1.10.10.10">
    <property type="entry name" value="Winged helix-like DNA-binding domain superfamily/Winged helix DNA-binding domain"/>
    <property type="match status" value="1"/>
</dbReference>
<evidence type="ECO:0000256" key="3">
    <source>
        <dbReference type="ARBA" id="ARBA00023163"/>
    </source>
</evidence>
<accession>A0ABS5L5C8</accession>
<organism evidence="6 7">
    <name type="scientific">Catenulispora pinistramenti</name>
    <dbReference type="NCBI Taxonomy" id="2705254"/>
    <lineage>
        <taxon>Bacteria</taxon>
        <taxon>Bacillati</taxon>
        <taxon>Actinomycetota</taxon>
        <taxon>Actinomycetes</taxon>
        <taxon>Catenulisporales</taxon>
        <taxon>Catenulisporaceae</taxon>
        <taxon>Catenulispora</taxon>
    </lineage>
</organism>
<protein>
    <submittedName>
        <fullName evidence="6">NUDIX domain-containing protein</fullName>
    </submittedName>
</protein>
<dbReference type="Proteomes" id="UP000730482">
    <property type="component" value="Unassembled WGS sequence"/>
</dbReference>
<feature type="domain" description="Nudix hydrolase" evidence="5">
    <location>
        <begin position="113"/>
        <end position="236"/>
    </location>
</feature>
<evidence type="ECO:0000259" key="4">
    <source>
        <dbReference type="PROSITE" id="PS50949"/>
    </source>
</evidence>
<evidence type="ECO:0000256" key="1">
    <source>
        <dbReference type="ARBA" id="ARBA00023015"/>
    </source>
</evidence>
<feature type="domain" description="HTH gntR-type" evidence="4">
    <location>
        <begin position="1"/>
        <end position="68"/>
    </location>
</feature>
<dbReference type="InterPro" id="IPR015797">
    <property type="entry name" value="NUDIX_hydrolase-like_dom_sf"/>
</dbReference>
<dbReference type="Pfam" id="PF00392">
    <property type="entry name" value="GntR"/>
    <property type="match status" value="1"/>
</dbReference>
<dbReference type="InterPro" id="IPR036390">
    <property type="entry name" value="WH_DNA-bd_sf"/>
</dbReference>
<sequence>MGTAADVEAKLRSRLANGTHVPGQQLPSERTIGRLDTSRNTVRLAPTRLIADGSIRPEHGRRYFVCEPRRADPPVQQWKVKSAGLVLEGPLFDVEQRQLSSSAGQQKHSYIARSPASVSTAVLDVDDRLLMVWRQHEAPGTGSWDLPCGPVEEGEDLVAAAARTTKTLTGVSPARLQHVIGFQPFADLADARQELFVGWSDLATPISTRSRGEYTAEWIGLAELPALIAEGSSRHP</sequence>
<keyword evidence="3" id="KW-0804">Transcription</keyword>
<dbReference type="EMBL" id="JAAFYZ010000255">
    <property type="protein sequence ID" value="MBS2553450.1"/>
    <property type="molecule type" value="Genomic_DNA"/>
</dbReference>
<reference evidence="6 7" key="1">
    <citation type="submission" date="2020-02" db="EMBL/GenBank/DDBJ databases">
        <title>Acidophilic actinobacteria isolated from forest soil.</title>
        <authorList>
            <person name="Golinska P."/>
        </authorList>
    </citation>
    <scope>NUCLEOTIDE SEQUENCE [LARGE SCALE GENOMIC DNA]</scope>
    <source>
        <strain evidence="6 7">NL8</strain>
    </source>
</reference>
<dbReference type="PROSITE" id="PS51462">
    <property type="entry name" value="NUDIX"/>
    <property type="match status" value="1"/>
</dbReference>
<dbReference type="PROSITE" id="PS50949">
    <property type="entry name" value="HTH_GNTR"/>
    <property type="match status" value="1"/>
</dbReference>
<dbReference type="InterPro" id="IPR000086">
    <property type="entry name" value="NUDIX_hydrolase_dom"/>
</dbReference>
<dbReference type="InterPro" id="IPR000524">
    <property type="entry name" value="Tscrpt_reg_HTH_GntR"/>
</dbReference>